<proteinExistence type="evidence at transcript level"/>
<dbReference type="Pfam" id="PF15004">
    <property type="entry name" value="MYEOV2"/>
    <property type="match status" value="1"/>
</dbReference>
<keyword evidence="2" id="KW-0736">Signalosome</keyword>
<sequence length="92" mass="10005">MKPTVVADEMFPEGAGPYMDLEEAGGSSGLLMDLAANEKAVHADFFNALAFLTNMSEKGKSASPSAIQVKNRQKTTGIEDKLSVIIRREKRF</sequence>
<evidence type="ECO:0000313" key="3">
    <source>
        <dbReference type="EMBL" id="AGM32136.1"/>
    </source>
</evidence>
<name>R4UV65_COPFO</name>
<accession>R4UV65</accession>
<dbReference type="PANTHER" id="PTHR28562">
    <property type="entry name" value="COP9 SIGNALOSOME COMPLEX SUBUNIT 9"/>
    <property type="match status" value="1"/>
</dbReference>
<evidence type="ECO:0000256" key="1">
    <source>
        <dbReference type="ARBA" id="ARBA00009162"/>
    </source>
</evidence>
<dbReference type="AlphaFoldDB" id="R4UV65"/>
<reference evidence="3" key="1">
    <citation type="submission" date="2013-02" db="EMBL/GenBank/DDBJ databases">
        <title>Immune-Related transcriptome of Coptotermes formosanus Shiraki workers: the defense mechanism.</title>
        <authorList>
            <person name="Hussain A."/>
            <person name="Li Y.F."/>
            <person name="Wen S.Y."/>
        </authorList>
    </citation>
    <scope>NUCLEOTIDE SEQUENCE</scope>
</reference>
<dbReference type="EMBL" id="KC632322">
    <property type="protein sequence ID" value="AGM32136.1"/>
    <property type="molecule type" value="mRNA"/>
</dbReference>
<dbReference type="InterPro" id="IPR029391">
    <property type="entry name" value="CSN9_metazoa"/>
</dbReference>
<evidence type="ECO:0008006" key="4">
    <source>
        <dbReference type="Google" id="ProtNLM"/>
    </source>
</evidence>
<evidence type="ECO:0000256" key="2">
    <source>
        <dbReference type="ARBA" id="ARBA00022790"/>
    </source>
</evidence>
<comment type="similarity">
    <text evidence="1">Belongs to the CSN9 family.</text>
</comment>
<dbReference type="GO" id="GO:0008180">
    <property type="term" value="C:COP9 signalosome"/>
    <property type="evidence" value="ECO:0007669"/>
    <property type="project" value="UniProtKB-KW"/>
</dbReference>
<organism evidence="3">
    <name type="scientific">Coptotermes formosanus</name>
    <name type="common">Formosan subterranean termite</name>
    <dbReference type="NCBI Taxonomy" id="36987"/>
    <lineage>
        <taxon>Eukaryota</taxon>
        <taxon>Metazoa</taxon>
        <taxon>Ecdysozoa</taxon>
        <taxon>Arthropoda</taxon>
        <taxon>Hexapoda</taxon>
        <taxon>Insecta</taxon>
        <taxon>Pterygota</taxon>
        <taxon>Neoptera</taxon>
        <taxon>Polyneoptera</taxon>
        <taxon>Dictyoptera</taxon>
        <taxon>Blattodea</taxon>
        <taxon>Blattoidea</taxon>
        <taxon>Termitoidae</taxon>
        <taxon>Rhinotermitidae</taxon>
        <taxon>Coptotermes</taxon>
    </lineage>
</organism>
<protein>
    <recommendedName>
        <fullName evidence="4">COP9 signalosome complex subunit 9</fullName>
    </recommendedName>
</protein>